<dbReference type="Pfam" id="PF10609">
    <property type="entry name" value="ParA"/>
    <property type="match status" value="1"/>
</dbReference>
<evidence type="ECO:0000256" key="5">
    <source>
        <dbReference type="ARBA" id="ARBA00022723"/>
    </source>
</evidence>
<dbReference type="GO" id="GO:0005524">
    <property type="term" value="F:ATP binding"/>
    <property type="evidence" value="ECO:0007669"/>
    <property type="project" value="UniProtKB-KW"/>
</dbReference>
<evidence type="ECO:0000256" key="9">
    <source>
        <dbReference type="ARBA" id="ARBA00023014"/>
    </source>
</evidence>
<feature type="binding site" evidence="10">
    <location>
        <position position="40"/>
    </location>
    <ligand>
        <name>[4Fe-4S] cluster</name>
        <dbReference type="ChEBI" id="CHEBI:49883"/>
        <label>1</label>
    </ligand>
</feature>
<dbReference type="Pfam" id="PF02801">
    <property type="entry name" value="Ketoacyl-synt_C"/>
    <property type="match status" value="1"/>
</dbReference>
<dbReference type="GO" id="GO:0046872">
    <property type="term" value="F:metal ion binding"/>
    <property type="evidence" value="ECO:0007669"/>
    <property type="project" value="UniProtKB-KW"/>
</dbReference>
<dbReference type="SUPFAM" id="SSF53901">
    <property type="entry name" value="Thiolase-like"/>
    <property type="match status" value="2"/>
</dbReference>
<dbReference type="Gene3D" id="3.40.50.300">
    <property type="entry name" value="P-loop containing nucleotide triphosphate hydrolases"/>
    <property type="match status" value="1"/>
</dbReference>
<feature type="binding site" evidence="10">
    <location>
        <position position="37"/>
    </location>
    <ligand>
        <name>[4Fe-4S] cluster</name>
        <dbReference type="ChEBI" id="CHEBI:49883"/>
        <label>1</label>
    </ligand>
</feature>
<dbReference type="HAMAP" id="MF_03038">
    <property type="entry name" value="NUBP1"/>
    <property type="match status" value="1"/>
</dbReference>
<evidence type="ECO:0000259" key="12">
    <source>
        <dbReference type="PROSITE" id="PS52004"/>
    </source>
</evidence>
<dbReference type="HAMAP" id="MF_02040">
    <property type="entry name" value="Mrp_NBP35"/>
    <property type="match status" value="1"/>
</dbReference>
<dbReference type="GO" id="GO:0016226">
    <property type="term" value="P:iron-sulfur cluster assembly"/>
    <property type="evidence" value="ECO:0007669"/>
    <property type="project" value="UniProtKB-UniRule"/>
</dbReference>
<dbReference type="FunFam" id="3.40.50.300:FF:001119">
    <property type="entry name" value="Iron-sulfur cluster carrier protein"/>
    <property type="match status" value="1"/>
</dbReference>
<comment type="cofactor">
    <cofactor evidence="10">
        <name>[4Fe-4S] cluster</name>
        <dbReference type="ChEBI" id="CHEBI:49883"/>
    </cofactor>
    <text evidence="10">Binds 4 [4Fe-4S] clusters per heterotetramer. Contains two stable clusters in the N-termini of NUBP1 and two labile, bridging clusters between subunits of the NUBP1-NUBP2 heterotetramer.</text>
</comment>
<dbReference type="WBParaSite" id="ALUE_0000734401-mRNA-1">
    <property type="protein sequence ID" value="ALUE_0000734401-mRNA-1"/>
    <property type="gene ID" value="ALUE_0000734401"/>
</dbReference>
<dbReference type="PROSITE" id="PS01215">
    <property type="entry name" value="MRP"/>
    <property type="match status" value="1"/>
</dbReference>
<feature type="binding site" evidence="10">
    <location>
        <begin position="77"/>
        <end position="84"/>
    </location>
    <ligand>
        <name>ATP</name>
        <dbReference type="ChEBI" id="CHEBI:30616"/>
    </ligand>
</feature>
<dbReference type="PANTHER" id="PTHR23264">
    <property type="entry name" value="NUCLEOTIDE-BINDING PROTEIN NBP35 YEAST -RELATED"/>
    <property type="match status" value="1"/>
</dbReference>
<dbReference type="InterPro" id="IPR014030">
    <property type="entry name" value="Ketoacyl_synth_N"/>
</dbReference>
<proteinExistence type="inferred from homology"/>
<dbReference type="InterPro" id="IPR020841">
    <property type="entry name" value="PKS_Beta-ketoAc_synthase_dom"/>
</dbReference>
<evidence type="ECO:0000313" key="13">
    <source>
        <dbReference type="Proteomes" id="UP000036681"/>
    </source>
</evidence>
<keyword evidence="2 10" id="KW-0004">4Fe-4S</keyword>
<dbReference type="InterPro" id="IPR000808">
    <property type="entry name" value="Mrp-like_CS"/>
</dbReference>
<dbReference type="InterPro" id="IPR014031">
    <property type="entry name" value="Ketoacyl_synth_C"/>
</dbReference>
<dbReference type="InterPro" id="IPR019591">
    <property type="entry name" value="Mrp/NBP35_ATP-bd"/>
</dbReference>
<keyword evidence="6 10" id="KW-0547">Nucleotide-binding</keyword>
<comment type="subcellular location">
    <subcellularLocation>
        <location evidence="10">Cytoplasm</location>
    </subcellularLocation>
</comment>
<evidence type="ECO:0000256" key="6">
    <source>
        <dbReference type="ARBA" id="ARBA00022741"/>
    </source>
</evidence>
<accession>A0A9J2PDA9</accession>
<evidence type="ECO:0000256" key="8">
    <source>
        <dbReference type="ARBA" id="ARBA00023004"/>
    </source>
</evidence>
<keyword evidence="3 10" id="KW-0963">Cytoplasm</keyword>
<dbReference type="InterPro" id="IPR000794">
    <property type="entry name" value="Beta-ketoacyl_synthase"/>
</dbReference>
<dbReference type="InterPro" id="IPR027417">
    <property type="entry name" value="P-loop_NTPase"/>
</dbReference>
<dbReference type="Gene3D" id="3.40.47.10">
    <property type="match status" value="1"/>
</dbReference>
<keyword evidence="5 10" id="KW-0479">Metal-binding</keyword>
<evidence type="ECO:0000256" key="3">
    <source>
        <dbReference type="ARBA" id="ARBA00022490"/>
    </source>
</evidence>
<comment type="subunit">
    <text evidence="10">Heterotetramer of 2 NUBP1 and 2 NUBP2 chains.</text>
</comment>
<dbReference type="InterPro" id="IPR033756">
    <property type="entry name" value="YlxH/NBP35"/>
</dbReference>
<feature type="binding site" evidence="10">
    <location>
        <position position="262"/>
    </location>
    <ligand>
        <name>[4Fe-4S] cluster</name>
        <dbReference type="ChEBI" id="CHEBI:49883"/>
        <label>2</label>
        <note>ligand shared with heterodimeric partner</note>
    </ligand>
</feature>
<keyword evidence="7 10" id="KW-0067">ATP-binding</keyword>
<reference evidence="14" key="1">
    <citation type="submission" date="2023-03" db="UniProtKB">
        <authorList>
            <consortium name="WormBaseParasite"/>
        </authorList>
    </citation>
    <scope>IDENTIFICATION</scope>
</reference>
<keyword evidence="4 11" id="KW-0808">Transferase</keyword>
<evidence type="ECO:0000256" key="10">
    <source>
        <dbReference type="HAMAP-Rule" id="MF_03038"/>
    </source>
</evidence>
<dbReference type="InterPro" id="IPR028601">
    <property type="entry name" value="NUBP1/Nbp35"/>
</dbReference>
<keyword evidence="13" id="KW-1185">Reference proteome</keyword>
<dbReference type="GO" id="GO:0016746">
    <property type="term" value="F:acyltransferase activity"/>
    <property type="evidence" value="ECO:0007669"/>
    <property type="project" value="InterPro"/>
</dbReference>
<sequence length="736" mass="78335">MSDVPSDANENCPGTSSEQAGKFAAILIRSHFHVSSCAGCPNQAVCASGELRKPDEDLAFISDRLKNVKHKVLILSGKGGVGKSTVTANLARAIATDPNKQLGSVGLLQVAILDVDICGPSQARMMGVEGESVHESADGWSPIFITDNLTIMSIAFLIQNRNEAVIWRGARKNALIKQFLKDVDWGTIDYLLIDTPPGTSDEHISVVQYLLQTSSLDGAILVTTPQEVALLDVRKEANFCRKTNVAILGVLENMSSFVCPCCAKVSPIFPDTTGGAKGMCEEMSLRLLGSLPFDPHMAECSDRGEDFFEKYPDSPLAKVFIDVALLITDETMNRVVITGIGVLSPFGVGKNILFESLITGKVGLHYKESLKAIVGCIPEGTAPDQLDLSGWSKGERRQMSRGSLLALIAAEEAIKDSGLDEKYMEQTGVDIGMGIADLELIAESANFIRDGKSHKVTPYFVPRILTNMPAGHVSIRTNVLRYGMRGANLSSCTACATGLHAVGDAATFIAMGRAKKMLAGAVEGCVNPIALTGFQRLRALSSSGSRPFDRTRDGFILSEGAALLLLEKLEDAQKRNAHIYAEITGYGVAGDAFHLTQPAEDGIGGLLSMQRCLIDAHVNASEVTYVNAHATSTPAGDRAEARAIAKLIPGVAVSSIKGHIGHTLGAAGAIEVAATAMCIDRRIIVGNANLNETDIVENINILKASVDWKGRRIALVNSFGFGGPHATLCLSEFNAS</sequence>
<comment type="similarity">
    <text evidence="1 11">Belongs to the thiolase-like superfamily. Beta-ketoacyl-ACP synthases family.</text>
</comment>
<dbReference type="SMART" id="SM00825">
    <property type="entry name" value="PKS_KS"/>
    <property type="match status" value="1"/>
</dbReference>
<feature type="binding site" evidence="10">
    <location>
        <position position="259"/>
    </location>
    <ligand>
        <name>[4Fe-4S] cluster</name>
        <dbReference type="ChEBI" id="CHEBI:49883"/>
        <label>2</label>
        <note>ligand shared with heterodimeric partner</note>
    </ligand>
</feature>
<feature type="domain" description="Ketosynthase family 3 (KS3)" evidence="12">
    <location>
        <begin position="332"/>
        <end position="732"/>
    </location>
</feature>
<comment type="similarity">
    <text evidence="10">Belongs to the Mrp/NBP35 ATP-binding proteins family. NUBP1/NBP35 subfamily.</text>
</comment>
<dbReference type="CDD" id="cd00834">
    <property type="entry name" value="KAS_I_II"/>
    <property type="match status" value="1"/>
</dbReference>
<evidence type="ECO:0000256" key="11">
    <source>
        <dbReference type="RuleBase" id="RU003694"/>
    </source>
</evidence>
<dbReference type="PROSITE" id="PS52004">
    <property type="entry name" value="KS3_2"/>
    <property type="match status" value="1"/>
</dbReference>
<dbReference type="GO" id="GO:0140663">
    <property type="term" value="F:ATP-dependent FeS chaperone activity"/>
    <property type="evidence" value="ECO:0007669"/>
    <property type="project" value="InterPro"/>
</dbReference>
<feature type="binding site" evidence="10">
    <location>
        <position position="46"/>
    </location>
    <ligand>
        <name>[4Fe-4S] cluster</name>
        <dbReference type="ChEBI" id="CHEBI:49883"/>
        <label>1</label>
    </ligand>
</feature>
<name>A0A9J2PDA9_ASCLU</name>
<organism evidence="13 14">
    <name type="scientific">Ascaris lumbricoides</name>
    <name type="common">Giant roundworm</name>
    <dbReference type="NCBI Taxonomy" id="6252"/>
    <lineage>
        <taxon>Eukaryota</taxon>
        <taxon>Metazoa</taxon>
        <taxon>Ecdysozoa</taxon>
        <taxon>Nematoda</taxon>
        <taxon>Chromadorea</taxon>
        <taxon>Rhabditida</taxon>
        <taxon>Spirurina</taxon>
        <taxon>Ascaridomorpha</taxon>
        <taxon>Ascaridoidea</taxon>
        <taxon>Ascarididae</taxon>
        <taxon>Ascaris</taxon>
    </lineage>
</organism>
<feature type="binding site" evidence="10">
    <location>
        <position position="12"/>
    </location>
    <ligand>
        <name>[4Fe-4S] cluster</name>
        <dbReference type="ChEBI" id="CHEBI:49883"/>
        <label>1</label>
    </ligand>
</feature>
<evidence type="ECO:0000256" key="2">
    <source>
        <dbReference type="ARBA" id="ARBA00022485"/>
    </source>
</evidence>
<evidence type="ECO:0000256" key="1">
    <source>
        <dbReference type="ARBA" id="ARBA00008467"/>
    </source>
</evidence>
<keyword evidence="8 10" id="KW-0408">Iron</keyword>
<evidence type="ECO:0000256" key="7">
    <source>
        <dbReference type="ARBA" id="ARBA00022840"/>
    </source>
</evidence>
<dbReference type="CDD" id="cd02037">
    <property type="entry name" value="Mrp_NBP35"/>
    <property type="match status" value="1"/>
</dbReference>
<keyword evidence="9 10" id="KW-0411">Iron-sulfur</keyword>
<dbReference type="GO" id="GO:0051539">
    <property type="term" value="F:4 iron, 4 sulfur cluster binding"/>
    <property type="evidence" value="ECO:0007669"/>
    <property type="project" value="UniProtKB-UniRule"/>
</dbReference>
<dbReference type="PANTHER" id="PTHR23264:SF35">
    <property type="entry name" value="CYTOSOLIC FE-S CLUSTER ASSEMBLY FACTOR NUBP1"/>
    <property type="match status" value="1"/>
</dbReference>
<dbReference type="Proteomes" id="UP000036681">
    <property type="component" value="Unplaced"/>
</dbReference>
<dbReference type="AlphaFoldDB" id="A0A9J2PDA9"/>
<dbReference type="SUPFAM" id="SSF52540">
    <property type="entry name" value="P-loop containing nucleoside triphosphate hydrolases"/>
    <property type="match status" value="1"/>
</dbReference>
<evidence type="ECO:0000256" key="4">
    <source>
        <dbReference type="ARBA" id="ARBA00022679"/>
    </source>
</evidence>
<dbReference type="InterPro" id="IPR016039">
    <property type="entry name" value="Thiolase-like"/>
</dbReference>
<evidence type="ECO:0000313" key="14">
    <source>
        <dbReference type="WBParaSite" id="ALUE_0000734401-mRNA-1"/>
    </source>
</evidence>
<dbReference type="Pfam" id="PF00109">
    <property type="entry name" value="ketoacyl-synt"/>
    <property type="match status" value="1"/>
</dbReference>
<dbReference type="GO" id="GO:0005829">
    <property type="term" value="C:cytosol"/>
    <property type="evidence" value="ECO:0007669"/>
    <property type="project" value="TreeGrafter"/>
</dbReference>
<comment type="function">
    <text evidence="10">Component of the cytosolic iron-sulfur (Fe/S) protein assembly (CIA) machinery. Required for maturation of extramitochondrial Fe-S proteins. The NUBP1-NUBP2 heterotetramer forms a Fe-S scaffold complex, mediating the de novo assembly of an Fe-S cluster and its transfer to target apoproteins.</text>
</comment>
<protein>
    <recommendedName>
        <fullName evidence="10">Cytosolic Fe-S cluster assembly factor NUBP1 homolog</fullName>
    </recommendedName>
</protein>